<sequence>MTFCAPQSSTGVQEHDKDQEFATIGQAQPTGGSLPLESVESEERIVREHVQTAEVTKLSSSESTRDVALVLVVSSPPAGQNPQMFPLHNYLYLICLV</sequence>
<accession>A0A0C2S6H4</accession>
<reference evidence="1 2" key="1">
    <citation type="submission" date="2014-04" db="EMBL/GenBank/DDBJ databases">
        <title>Evolutionary Origins and Diversification of the Mycorrhizal Mutualists.</title>
        <authorList>
            <consortium name="DOE Joint Genome Institute"/>
            <consortium name="Mycorrhizal Genomics Consortium"/>
            <person name="Kohler A."/>
            <person name="Kuo A."/>
            <person name="Nagy L.G."/>
            <person name="Floudas D."/>
            <person name="Copeland A."/>
            <person name="Barry K.W."/>
            <person name="Cichocki N."/>
            <person name="Veneault-Fourrey C."/>
            <person name="LaButti K."/>
            <person name="Lindquist E.A."/>
            <person name="Lipzen A."/>
            <person name="Lundell T."/>
            <person name="Morin E."/>
            <person name="Murat C."/>
            <person name="Riley R."/>
            <person name="Ohm R."/>
            <person name="Sun H."/>
            <person name="Tunlid A."/>
            <person name="Henrissat B."/>
            <person name="Grigoriev I.V."/>
            <person name="Hibbett D.S."/>
            <person name="Martin F."/>
        </authorList>
    </citation>
    <scope>NUCLEOTIDE SEQUENCE [LARGE SCALE GENOMIC DNA]</scope>
    <source>
        <strain evidence="1 2">Koide BX008</strain>
    </source>
</reference>
<dbReference type="AlphaFoldDB" id="A0A0C2S6H4"/>
<dbReference type="InParanoid" id="A0A0C2S6H4"/>
<protein>
    <submittedName>
        <fullName evidence="1">Uncharacterized protein</fullName>
    </submittedName>
</protein>
<organism evidence="1 2">
    <name type="scientific">Amanita muscaria (strain Koide BX008)</name>
    <dbReference type="NCBI Taxonomy" id="946122"/>
    <lineage>
        <taxon>Eukaryota</taxon>
        <taxon>Fungi</taxon>
        <taxon>Dikarya</taxon>
        <taxon>Basidiomycota</taxon>
        <taxon>Agaricomycotina</taxon>
        <taxon>Agaricomycetes</taxon>
        <taxon>Agaricomycetidae</taxon>
        <taxon>Agaricales</taxon>
        <taxon>Pluteineae</taxon>
        <taxon>Amanitaceae</taxon>
        <taxon>Amanita</taxon>
    </lineage>
</organism>
<dbReference type="Proteomes" id="UP000054549">
    <property type="component" value="Unassembled WGS sequence"/>
</dbReference>
<gene>
    <name evidence="1" type="ORF">M378DRAFT_170693</name>
</gene>
<name>A0A0C2S6H4_AMAMK</name>
<dbReference type="HOGENOM" id="CLU_2346203_0_0_1"/>
<evidence type="ECO:0000313" key="1">
    <source>
        <dbReference type="EMBL" id="KIL58345.1"/>
    </source>
</evidence>
<keyword evidence="2" id="KW-1185">Reference proteome</keyword>
<dbReference type="EMBL" id="KN818340">
    <property type="protein sequence ID" value="KIL58345.1"/>
    <property type="molecule type" value="Genomic_DNA"/>
</dbReference>
<proteinExistence type="predicted"/>
<evidence type="ECO:0000313" key="2">
    <source>
        <dbReference type="Proteomes" id="UP000054549"/>
    </source>
</evidence>
<dbReference type="OrthoDB" id="9991317at2759"/>